<proteinExistence type="inferred from homology"/>
<evidence type="ECO:0000259" key="8">
    <source>
        <dbReference type="Pfam" id="PF12038"/>
    </source>
</evidence>
<keyword evidence="3 9" id="KW-0808">Transferase</keyword>
<protein>
    <recommendedName>
        <fullName evidence="5">tRNA-queuosine alpha-mannosyltransferase</fullName>
        <ecNumber evidence="4">2.4.1.110</ecNumber>
    </recommendedName>
</protein>
<dbReference type="InterPro" id="IPR022701">
    <property type="entry name" value="QTMAN_N"/>
</dbReference>
<gene>
    <name evidence="9" type="ORF">MMIC_P1453</name>
</gene>
<organism evidence="9 10">
    <name type="scientific">Mariprofundus micogutta</name>
    <dbReference type="NCBI Taxonomy" id="1921010"/>
    <lineage>
        <taxon>Bacteria</taxon>
        <taxon>Pseudomonadati</taxon>
        <taxon>Pseudomonadota</taxon>
        <taxon>Candidatius Mariprofundia</taxon>
        <taxon>Mariprofundales</taxon>
        <taxon>Mariprofundaceae</taxon>
        <taxon>Mariprofundus</taxon>
    </lineage>
</organism>
<dbReference type="PANTHER" id="PTHR13615:SF3">
    <property type="entry name" value="GLYCOSYLTRANSFERASE-LIKE DOMAIN-CONTAINING PROTEIN 1"/>
    <property type="match status" value="1"/>
</dbReference>
<dbReference type="RefSeq" id="WP_072659805.1">
    <property type="nucleotide sequence ID" value="NZ_BDFD01000011.1"/>
</dbReference>
<sequence length="365" mass="41658">MRILLLSAYDATSHRQWRRGLVTHLNEHEWTVLTLPDRHFSWRIRGNALSWATEQKDLLQQPFDLIVATSMVDLATLRGLVYQLAATPTLLYFHENQFAYPESGHAHSSVEAQITSIYSAMAADRLLFNSEYNRKTFLLGATGLLKKMPDHAPLSALEILEHKSAVLAVPVDDICVEHRQTRGDLPVTLVWNHRWEYDKGPERLYLVLKELSRCRLDFQIHILGQQFRKRPDAFAMINNEFGEQILSWGYIEDRNAYLQILQQSDIVFSTALHDFQGLAMLEAIAAGCVPVAPNRLAYPEYISTNLLSDSYECEAEHDAIAIAAMIMRVADNIDEYRTDIPDIAGKSWAGMVESYRRELGRLTTP</sequence>
<reference evidence="9 10" key="1">
    <citation type="journal article" date="2017" name="Arch. Microbiol.">
        <title>Mariprofundus micogutta sp. nov., a novel iron-oxidizing zetaproteobacterium isolated from a deep-sea hydrothermal field at the Bayonnaise knoll of the Izu-Ogasawara arc, and a description of Mariprofundales ord. nov. and Zetaproteobacteria classis nov.</title>
        <authorList>
            <person name="Makita H."/>
            <person name="Tanaka E."/>
            <person name="Mitsunobu S."/>
            <person name="Miyazaki M."/>
            <person name="Nunoura T."/>
            <person name="Uematsu K."/>
            <person name="Takaki Y."/>
            <person name="Nishi S."/>
            <person name="Shimamura S."/>
            <person name="Takai K."/>
        </authorList>
    </citation>
    <scope>NUCLEOTIDE SEQUENCE [LARGE SCALE GENOMIC DNA]</scope>
    <source>
        <strain evidence="9 10">ET2</strain>
    </source>
</reference>
<feature type="domain" description="Glycosyl transferase family 1" evidence="7">
    <location>
        <begin position="193"/>
        <end position="332"/>
    </location>
</feature>
<evidence type="ECO:0000256" key="4">
    <source>
        <dbReference type="ARBA" id="ARBA00044517"/>
    </source>
</evidence>
<dbReference type="PANTHER" id="PTHR13615">
    <property type="entry name" value="GLYCOSYLTRANSFERASE-LIKE 1"/>
    <property type="match status" value="1"/>
</dbReference>
<evidence type="ECO:0000259" key="7">
    <source>
        <dbReference type="Pfam" id="PF00534"/>
    </source>
</evidence>
<dbReference type="OrthoDB" id="9792163at2"/>
<dbReference type="EC" id="2.4.1.110" evidence="4"/>
<dbReference type="Pfam" id="PF12038">
    <property type="entry name" value="QTMAN_N"/>
    <property type="match status" value="1"/>
</dbReference>
<dbReference type="GO" id="GO:0016438">
    <property type="term" value="F:tRNA-queuosine(34) beta-mannosyltransferase activity"/>
    <property type="evidence" value="ECO:0007669"/>
    <property type="project" value="UniProtKB-EC"/>
</dbReference>
<name>A0A1L8CNJ4_9PROT</name>
<accession>A0A1L8CNJ4</accession>
<comment type="similarity">
    <text evidence="1">Belongs to the glycosyltransferase group 1 family. Glycosyltransferase 4 subfamily.</text>
</comment>
<dbReference type="SUPFAM" id="SSF53756">
    <property type="entry name" value="UDP-Glycosyltransferase/glycogen phosphorylase"/>
    <property type="match status" value="1"/>
</dbReference>
<dbReference type="AlphaFoldDB" id="A0A1L8CNJ4"/>
<evidence type="ECO:0000313" key="9">
    <source>
        <dbReference type="EMBL" id="GAV20486.1"/>
    </source>
</evidence>
<evidence type="ECO:0000256" key="1">
    <source>
        <dbReference type="ARBA" id="ARBA00009481"/>
    </source>
</evidence>
<evidence type="ECO:0000256" key="3">
    <source>
        <dbReference type="ARBA" id="ARBA00022679"/>
    </source>
</evidence>
<dbReference type="InterPro" id="IPR001296">
    <property type="entry name" value="Glyco_trans_1"/>
</dbReference>
<feature type="domain" description="tRNA-queuosine alpha-mannosyltransferase N-terminal" evidence="8">
    <location>
        <begin position="2"/>
        <end position="171"/>
    </location>
</feature>
<dbReference type="Gene3D" id="3.40.50.2000">
    <property type="entry name" value="Glycogen Phosphorylase B"/>
    <property type="match status" value="1"/>
</dbReference>
<dbReference type="InterPro" id="IPR051862">
    <property type="entry name" value="GT-like_domain_containing_1"/>
</dbReference>
<evidence type="ECO:0000313" key="10">
    <source>
        <dbReference type="Proteomes" id="UP000231632"/>
    </source>
</evidence>
<comment type="catalytic activity">
    <reaction evidence="6">
        <text>queuosine(34) in tRNA(Asp) + GDP-alpha-D-mannose = O-4''-alpha-D-mannosylqueuosine(34) in tRNA(Asp) + GDP + H(+)</text>
        <dbReference type="Rhea" id="RHEA:12885"/>
        <dbReference type="Rhea" id="RHEA-COMP:18572"/>
        <dbReference type="Rhea" id="RHEA-COMP:18581"/>
        <dbReference type="ChEBI" id="CHEBI:15378"/>
        <dbReference type="ChEBI" id="CHEBI:57527"/>
        <dbReference type="ChEBI" id="CHEBI:58189"/>
        <dbReference type="ChEBI" id="CHEBI:194431"/>
        <dbReference type="ChEBI" id="CHEBI:194442"/>
        <dbReference type="EC" id="2.4.1.110"/>
    </reaction>
    <physiologicalReaction direction="left-to-right" evidence="6">
        <dbReference type="Rhea" id="RHEA:12886"/>
    </physiologicalReaction>
</comment>
<evidence type="ECO:0000256" key="5">
    <source>
        <dbReference type="ARBA" id="ARBA00044539"/>
    </source>
</evidence>
<dbReference type="Pfam" id="PF00534">
    <property type="entry name" value="Glycos_transf_1"/>
    <property type="match status" value="1"/>
</dbReference>
<dbReference type="EMBL" id="BDFD01000011">
    <property type="protein sequence ID" value="GAV20486.1"/>
    <property type="molecule type" value="Genomic_DNA"/>
</dbReference>
<evidence type="ECO:0000256" key="2">
    <source>
        <dbReference type="ARBA" id="ARBA00022676"/>
    </source>
</evidence>
<comment type="caution">
    <text evidence="9">The sequence shown here is derived from an EMBL/GenBank/DDBJ whole genome shotgun (WGS) entry which is preliminary data.</text>
</comment>
<keyword evidence="10" id="KW-1185">Reference proteome</keyword>
<dbReference type="STRING" id="1921010.MMIC_P1453"/>
<dbReference type="Proteomes" id="UP000231632">
    <property type="component" value="Unassembled WGS sequence"/>
</dbReference>
<evidence type="ECO:0000256" key="6">
    <source>
        <dbReference type="ARBA" id="ARBA00048439"/>
    </source>
</evidence>
<keyword evidence="2" id="KW-0328">Glycosyltransferase</keyword>